<accession>A0A1F4XZE4</accession>
<comment type="caution">
    <text evidence="8">The sequence shown here is derived from an EMBL/GenBank/DDBJ whole genome shotgun (WGS) entry which is preliminary data.</text>
</comment>
<gene>
    <name evidence="8" type="ORF">A2949_00805</name>
</gene>
<organism evidence="8 9">
    <name type="scientific">Candidatus Adlerbacteria bacterium RIFCSPLOWO2_01_FULL_54_21b</name>
    <dbReference type="NCBI Taxonomy" id="1797245"/>
    <lineage>
        <taxon>Bacteria</taxon>
        <taxon>Candidatus Adleribacteriota</taxon>
    </lineage>
</organism>
<dbReference type="SUPFAM" id="SSF55486">
    <property type="entry name" value="Metalloproteases ('zincins'), catalytic domain"/>
    <property type="match status" value="1"/>
</dbReference>
<evidence type="ECO:0000313" key="8">
    <source>
        <dbReference type="EMBL" id="OGC87049.1"/>
    </source>
</evidence>
<proteinExistence type="inferred from homology"/>
<dbReference type="Pfam" id="PF02130">
    <property type="entry name" value="YbeY"/>
    <property type="match status" value="1"/>
</dbReference>
<keyword evidence="5" id="KW-0255">Endonuclease</keyword>
<sequence length="109" mass="12424">MRTPASFPKIKNAILGKRYDLSVALVSPAAMRRAMKYKKTPSKKTSNVLSFPLSKTSGEILLCKQAAKPYSLHFLFIHGLLHLKGLRHSATMEYEEDRYLKRFGLRRNG</sequence>
<evidence type="ECO:0000256" key="4">
    <source>
        <dbReference type="ARBA" id="ARBA00022723"/>
    </source>
</evidence>
<dbReference type="GO" id="GO:0046872">
    <property type="term" value="F:metal ion binding"/>
    <property type="evidence" value="ECO:0007669"/>
    <property type="project" value="UniProtKB-KW"/>
</dbReference>
<dbReference type="InterPro" id="IPR023091">
    <property type="entry name" value="MetalPrtase_cat_dom_sf_prd"/>
</dbReference>
<evidence type="ECO:0000256" key="2">
    <source>
        <dbReference type="ARBA" id="ARBA00010875"/>
    </source>
</evidence>
<dbReference type="InterPro" id="IPR002036">
    <property type="entry name" value="YbeY"/>
</dbReference>
<dbReference type="Proteomes" id="UP000178585">
    <property type="component" value="Unassembled WGS sequence"/>
</dbReference>
<keyword evidence="6" id="KW-0378">Hydrolase</keyword>
<evidence type="ECO:0000256" key="5">
    <source>
        <dbReference type="ARBA" id="ARBA00022759"/>
    </source>
</evidence>
<keyword evidence="7" id="KW-0862">Zinc</keyword>
<comment type="similarity">
    <text evidence="2">Belongs to the endoribonuclease YbeY family.</text>
</comment>
<evidence type="ECO:0000256" key="1">
    <source>
        <dbReference type="ARBA" id="ARBA00001947"/>
    </source>
</evidence>
<dbReference type="AlphaFoldDB" id="A0A1F4XZE4"/>
<keyword evidence="3" id="KW-0540">Nuclease</keyword>
<dbReference type="GO" id="GO:0004222">
    <property type="term" value="F:metalloendopeptidase activity"/>
    <property type="evidence" value="ECO:0007669"/>
    <property type="project" value="InterPro"/>
</dbReference>
<protein>
    <submittedName>
        <fullName evidence="8">Uncharacterized protein</fullName>
    </submittedName>
</protein>
<evidence type="ECO:0000256" key="6">
    <source>
        <dbReference type="ARBA" id="ARBA00022801"/>
    </source>
</evidence>
<evidence type="ECO:0000256" key="3">
    <source>
        <dbReference type="ARBA" id="ARBA00022722"/>
    </source>
</evidence>
<keyword evidence="4" id="KW-0479">Metal-binding</keyword>
<evidence type="ECO:0000256" key="7">
    <source>
        <dbReference type="ARBA" id="ARBA00022833"/>
    </source>
</evidence>
<comment type="cofactor">
    <cofactor evidence="1">
        <name>Zn(2+)</name>
        <dbReference type="ChEBI" id="CHEBI:29105"/>
    </cofactor>
</comment>
<name>A0A1F4XZE4_9BACT</name>
<reference evidence="8 9" key="1">
    <citation type="journal article" date="2016" name="Nat. Commun.">
        <title>Thousands of microbial genomes shed light on interconnected biogeochemical processes in an aquifer system.</title>
        <authorList>
            <person name="Anantharaman K."/>
            <person name="Brown C.T."/>
            <person name="Hug L.A."/>
            <person name="Sharon I."/>
            <person name="Castelle C.J."/>
            <person name="Probst A.J."/>
            <person name="Thomas B.C."/>
            <person name="Singh A."/>
            <person name="Wilkins M.J."/>
            <person name="Karaoz U."/>
            <person name="Brodie E.L."/>
            <person name="Williams K.H."/>
            <person name="Hubbard S.S."/>
            <person name="Banfield J.F."/>
        </authorList>
    </citation>
    <scope>NUCLEOTIDE SEQUENCE [LARGE SCALE GENOMIC DNA]</scope>
</reference>
<dbReference type="GO" id="GO:0006364">
    <property type="term" value="P:rRNA processing"/>
    <property type="evidence" value="ECO:0007669"/>
    <property type="project" value="InterPro"/>
</dbReference>
<dbReference type="EMBL" id="MEWZ01000008">
    <property type="protein sequence ID" value="OGC87049.1"/>
    <property type="molecule type" value="Genomic_DNA"/>
</dbReference>
<dbReference type="Gene3D" id="3.40.390.30">
    <property type="entry name" value="Metalloproteases ('zincins'), catalytic domain"/>
    <property type="match status" value="1"/>
</dbReference>
<evidence type="ECO:0000313" key="9">
    <source>
        <dbReference type="Proteomes" id="UP000178585"/>
    </source>
</evidence>
<dbReference type="STRING" id="1797245.A2949_00805"/>
<dbReference type="GO" id="GO:0004519">
    <property type="term" value="F:endonuclease activity"/>
    <property type="evidence" value="ECO:0007669"/>
    <property type="project" value="UniProtKB-KW"/>
</dbReference>